<feature type="signal peptide" evidence="1">
    <location>
        <begin position="1"/>
        <end position="18"/>
    </location>
</feature>
<dbReference type="PANTHER" id="PTHR10443">
    <property type="entry name" value="MICROSOMAL DIPEPTIDASE"/>
    <property type="match status" value="1"/>
</dbReference>
<dbReference type="Pfam" id="PF01244">
    <property type="entry name" value="Peptidase_M19"/>
    <property type="match status" value="1"/>
</dbReference>
<evidence type="ECO:0000313" key="3">
    <source>
        <dbReference type="Proteomes" id="UP000515344"/>
    </source>
</evidence>
<sequence length="1037" mass="117061">MRAYLLFTLVVIPLIHFAQQPAGDAERMLQALKQSGYVKQEGNRIIFKVKKASDTPQIKMMYGALFNNPSYTIAFDVDGKYFERNKPTSVFTDKKPMPFVQKECISDINIITAERMQQNKTISFSGNTMNFRYKRPADTLQFRKLYPCKVRYNKIIYDVVFTDAGGSRSDSLVAVFNNTVAVTQSVKQYEYLKNPDFEMGPAIPHWKKLGEAFNDSHEGSNQLTWKEMKVVKLGGDYWKDLDYARGYHKRYWVTSLKGMIGGTWELRKRNSGRYKGTLTSEPFKIYHFQRYLSFLVGGGNDEQNLKVELLRMQVRPRISGDITLQKTQLPGTQRQPVQTSMDTTYVPVLGVDPKTGHNSEQFRREWWNISRVDTSAYYVISITDNSTVNTGWGFINVDDFRFLDKLPTAYTGEDSLRIHRIEVDDFVNNTKQLVYVDYYTPLFGAADTHTHLMSHLSMGGKLMYGAPDIGSLMTAGTIHTDHGDPFAKDCNTTPVRASSLEQALGNCNAAHGGWGLDNTCGNYLRAMLINVAFDGSYVHRVPFETNMHGDHPHAGYPNFVHWPHFSSMSHQQMYVDWIKRAYEGGLRVLVTLAVNNELLGNMVAGDPPYDDVAAYNLQIDEIKSFVQRHNDFMELALTTADMRRIIQSGKMAVLLGVEVDNLGNFNYAGNGATETKVKAEIQRLYTKGVRYIFPIHLTDNAFGGMAVYSALFAFSNKYARTRPTPDGSMLPPGFMLEVETASDSRINYKLKLLDENLPPGTTAGLTIVAKPLLDFIGEMHFPFLIDLINCIEGKIKCIPQFKIITSLLSEPGWDFYNAVSGGHVNKYGLSPMGKFAVREMMKLGMIIDIDHMSEKSVADAFAIAEEFRYPLISGHNGLREGYNAHPDHKVNENNRSRAQMDRLRNIGGVFGLGIGESDSRAFLTNYRKALSMMGNKAVTMGSDINGFVVMPSPRPGSAVKYFPSTSESAMTKYSFGPANKTWDYNTDGVAHIGLFPDYFQDLKNQGMSKNERQVFFSAADYIMNLWQLCERNKVLVR</sequence>
<reference evidence="3" key="1">
    <citation type="submission" date="2020-08" db="EMBL/GenBank/DDBJ databases">
        <title>Lacibacter sp. S13-6-6 genome sequencing.</title>
        <authorList>
            <person name="Jin L."/>
        </authorList>
    </citation>
    <scope>NUCLEOTIDE SEQUENCE [LARGE SCALE GENOMIC DNA]</scope>
    <source>
        <strain evidence="3">S13-6-6</strain>
    </source>
</reference>
<dbReference type="AlphaFoldDB" id="A0A7G5XCU5"/>
<dbReference type="InterPro" id="IPR032466">
    <property type="entry name" value="Metal_Hydrolase"/>
</dbReference>
<evidence type="ECO:0000256" key="1">
    <source>
        <dbReference type="SAM" id="SignalP"/>
    </source>
</evidence>
<evidence type="ECO:0000313" key="2">
    <source>
        <dbReference type="EMBL" id="QNA43298.1"/>
    </source>
</evidence>
<accession>A0A7G5XCU5</accession>
<dbReference type="GO" id="GO:0070573">
    <property type="term" value="F:metallodipeptidase activity"/>
    <property type="evidence" value="ECO:0007669"/>
    <property type="project" value="InterPro"/>
</dbReference>
<dbReference type="RefSeq" id="WP_182801563.1">
    <property type="nucleotide sequence ID" value="NZ_CP060007.1"/>
</dbReference>
<dbReference type="PROSITE" id="PS51365">
    <property type="entry name" value="RENAL_DIPEPTIDASE_2"/>
    <property type="match status" value="1"/>
</dbReference>
<dbReference type="SUPFAM" id="SSF51556">
    <property type="entry name" value="Metallo-dependent hydrolases"/>
    <property type="match status" value="1"/>
</dbReference>
<gene>
    <name evidence="2" type="ORF">H4075_14570</name>
</gene>
<protein>
    <submittedName>
        <fullName evidence="2">Membrane dipeptidase</fullName>
    </submittedName>
</protein>
<keyword evidence="3" id="KW-1185">Reference proteome</keyword>
<dbReference type="InterPro" id="IPR008257">
    <property type="entry name" value="Pept_M19"/>
</dbReference>
<dbReference type="GO" id="GO:0006508">
    <property type="term" value="P:proteolysis"/>
    <property type="evidence" value="ECO:0007669"/>
    <property type="project" value="InterPro"/>
</dbReference>
<dbReference type="PANTHER" id="PTHR10443:SF12">
    <property type="entry name" value="DIPEPTIDASE"/>
    <property type="match status" value="1"/>
</dbReference>
<dbReference type="Proteomes" id="UP000515344">
    <property type="component" value="Chromosome"/>
</dbReference>
<keyword evidence="1" id="KW-0732">Signal</keyword>
<dbReference type="Gene3D" id="3.20.20.140">
    <property type="entry name" value="Metal-dependent hydrolases"/>
    <property type="match status" value="2"/>
</dbReference>
<dbReference type="KEGG" id="lacs:H4075_14570"/>
<name>A0A7G5XCU5_9BACT</name>
<organism evidence="2 3">
    <name type="scientific">Lacibacter sediminis</name>
    <dbReference type="NCBI Taxonomy" id="2760713"/>
    <lineage>
        <taxon>Bacteria</taxon>
        <taxon>Pseudomonadati</taxon>
        <taxon>Bacteroidota</taxon>
        <taxon>Chitinophagia</taxon>
        <taxon>Chitinophagales</taxon>
        <taxon>Chitinophagaceae</taxon>
        <taxon>Lacibacter</taxon>
    </lineage>
</organism>
<dbReference type="EMBL" id="CP060007">
    <property type="protein sequence ID" value="QNA43298.1"/>
    <property type="molecule type" value="Genomic_DNA"/>
</dbReference>
<feature type="chain" id="PRO_5028861992" evidence="1">
    <location>
        <begin position="19"/>
        <end position="1037"/>
    </location>
</feature>
<proteinExistence type="predicted"/>